<keyword evidence="3" id="KW-1185">Reference proteome</keyword>
<evidence type="ECO:0000313" key="2">
    <source>
        <dbReference type="EMBL" id="KAK9889723.1"/>
    </source>
</evidence>
<dbReference type="Pfam" id="PF15866">
    <property type="entry name" value="DUF4729"/>
    <property type="match status" value="1"/>
</dbReference>
<accession>A0AAW1V8H2</accession>
<dbReference type="Proteomes" id="UP001431783">
    <property type="component" value="Unassembled WGS sequence"/>
</dbReference>
<organism evidence="2 3">
    <name type="scientific">Henosepilachna vigintioctopunctata</name>
    <dbReference type="NCBI Taxonomy" id="420089"/>
    <lineage>
        <taxon>Eukaryota</taxon>
        <taxon>Metazoa</taxon>
        <taxon>Ecdysozoa</taxon>
        <taxon>Arthropoda</taxon>
        <taxon>Hexapoda</taxon>
        <taxon>Insecta</taxon>
        <taxon>Pterygota</taxon>
        <taxon>Neoptera</taxon>
        <taxon>Endopterygota</taxon>
        <taxon>Coleoptera</taxon>
        <taxon>Polyphaga</taxon>
        <taxon>Cucujiformia</taxon>
        <taxon>Coccinelloidea</taxon>
        <taxon>Coccinellidae</taxon>
        <taxon>Epilachninae</taxon>
        <taxon>Epilachnini</taxon>
        <taxon>Henosepilachna</taxon>
    </lineage>
</organism>
<protein>
    <recommendedName>
        <fullName evidence="1">DUF4729 domain-containing protein</fullName>
    </recommendedName>
</protein>
<proteinExistence type="predicted"/>
<reference evidence="2 3" key="1">
    <citation type="submission" date="2023-03" db="EMBL/GenBank/DDBJ databases">
        <title>Genome insight into feeding habits of ladybird beetles.</title>
        <authorList>
            <person name="Li H.-S."/>
            <person name="Huang Y.-H."/>
            <person name="Pang H."/>
        </authorList>
    </citation>
    <scope>NUCLEOTIDE SEQUENCE [LARGE SCALE GENOMIC DNA]</scope>
    <source>
        <strain evidence="2">SYSU_2023b</strain>
        <tissue evidence="2">Whole body</tissue>
    </source>
</reference>
<dbReference type="InterPro" id="IPR031732">
    <property type="entry name" value="DUF4729"/>
</dbReference>
<evidence type="ECO:0000259" key="1">
    <source>
        <dbReference type="Pfam" id="PF15866"/>
    </source>
</evidence>
<evidence type="ECO:0000313" key="3">
    <source>
        <dbReference type="Proteomes" id="UP001431783"/>
    </source>
</evidence>
<sequence>MVDSSDHWAAVCICNRCRKIPDSTSLYHCPFQHQFCSSCFHKMKKNYRGKEENGCFCEICRTSFNFKETKINPELLRKLKSTPGISRPLRYGTSTLLNRLSDISSLPNHIHDSSSIPVTVENLFGLPKSDLTKLLDRKYCGDSKNESDIGEKSLEAKFRGSRTNSSSSFCKNPASTSPSINQFSSHKPVICPHYPCNKMVAVSSFANHFRYEHPELKKYSTERNREILIPLDISSAEYGKSLCIAILTVYETNKFDLLKSRSTNSVIRTCRKFCQKVPLGSFWVMLSGSKSKKKSQSYILIWVFTNNDGNFRSTIELSTKSDNVSFSCFNCVNGVAENLTVDDLASKSNCLFISYGSVVGLLREGEELNLRVTVH</sequence>
<feature type="domain" description="DUF4729" evidence="1">
    <location>
        <begin position="191"/>
        <end position="362"/>
    </location>
</feature>
<name>A0AAW1V8H2_9CUCU</name>
<comment type="caution">
    <text evidence="2">The sequence shown here is derived from an EMBL/GenBank/DDBJ whole genome shotgun (WGS) entry which is preliminary data.</text>
</comment>
<gene>
    <name evidence="2" type="ORF">WA026_007104</name>
</gene>
<dbReference type="EMBL" id="JARQZJ010000123">
    <property type="protein sequence ID" value="KAK9889723.1"/>
    <property type="molecule type" value="Genomic_DNA"/>
</dbReference>
<dbReference type="AlphaFoldDB" id="A0AAW1V8H2"/>